<comment type="caution">
    <text evidence="2">The sequence shown here is derived from an EMBL/GenBank/DDBJ whole genome shotgun (WGS) entry which is preliminary data.</text>
</comment>
<dbReference type="AlphaFoldDB" id="A0ABD5SEQ1"/>
<sequence length="125" mass="13489">QSVNPLVRADPVELLRRLIDQSDGGPDGDDVDEIEERGSETREVLGQSVEVTTFEAQVDLDVDEEALADAEGVEEAEGLDDGEVPALVHVATVEHREDVIALVGVHPQAVEERGTLLSLMEAVEH</sequence>
<dbReference type="EMBL" id="JBHSWW010000408">
    <property type="protein sequence ID" value="MFC6754872.1"/>
    <property type="molecule type" value="Genomic_DNA"/>
</dbReference>
<feature type="region of interest" description="Disordered" evidence="1">
    <location>
        <begin position="17"/>
        <end position="43"/>
    </location>
</feature>
<keyword evidence="3" id="KW-1185">Reference proteome</keyword>
<evidence type="ECO:0000313" key="3">
    <source>
        <dbReference type="Proteomes" id="UP001596442"/>
    </source>
</evidence>
<feature type="compositionally biased region" description="Acidic residues" evidence="1">
    <location>
        <begin position="26"/>
        <end position="35"/>
    </location>
</feature>
<dbReference type="Proteomes" id="UP001596442">
    <property type="component" value="Unassembled WGS sequence"/>
</dbReference>
<name>A0ABD5SEQ1_9EURY</name>
<reference evidence="2 3" key="1">
    <citation type="journal article" date="2019" name="Int. J. Syst. Evol. Microbiol.">
        <title>The Global Catalogue of Microorganisms (GCM) 10K type strain sequencing project: providing services to taxonomists for standard genome sequencing and annotation.</title>
        <authorList>
            <consortium name="The Broad Institute Genomics Platform"/>
            <consortium name="The Broad Institute Genome Sequencing Center for Infectious Disease"/>
            <person name="Wu L."/>
            <person name="Ma J."/>
        </authorList>
    </citation>
    <scope>NUCLEOTIDE SEQUENCE [LARGE SCALE GENOMIC DNA]</scope>
    <source>
        <strain evidence="2 3">CGMCC 1.3239</strain>
    </source>
</reference>
<proteinExistence type="predicted"/>
<organism evidence="2 3">
    <name type="scientific">Halorubrum tibetense</name>
    <dbReference type="NCBI Taxonomy" id="175631"/>
    <lineage>
        <taxon>Archaea</taxon>
        <taxon>Methanobacteriati</taxon>
        <taxon>Methanobacteriota</taxon>
        <taxon>Stenosarchaea group</taxon>
        <taxon>Halobacteria</taxon>
        <taxon>Halobacteriales</taxon>
        <taxon>Haloferacaceae</taxon>
        <taxon>Halorubrum</taxon>
    </lineage>
</organism>
<evidence type="ECO:0000313" key="2">
    <source>
        <dbReference type="EMBL" id="MFC6754872.1"/>
    </source>
</evidence>
<dbReference type="InterPro" id="IPR045396">
    <property type="entry name" value="DUF6517"/>
</dbReference>
<accession>A0ABD5SEQ1</accession>
<evidence type="ECO:0000256" key="1">
    <source>
        <dbReference type="SAM" id="MobiDB-lite"/>
    </source>
</evidence>
<gene>
    <name evidence="2" type="ORF">ACFQEU_15620</name>
</gene>
<feature type="non-terminal residue" evidence="2">
    <location>
        <position position="1"/>
    </location>
</feature>
<dbReference type="RefSeq" id="WP_379783655.1">
    <property type="nucleotide sequence ID" value="NZ_JBHSWW010000408.1"/>
</dbReference>
<dbReference type="Pfam" id="PF20127">
    <property type="entry name" value="DUF6517"/>
    <property type="match status" value="1"/>
</dbReference>
<protein>
    <submittedName>
        <fullName evidence="2">DUF6517 family protein</fullName>
    </submittedName>
</protein>